<comment type="caution">
    <text evidence="1">The sequence shown here is derived from an EMBL/GenBank/DDBJ whole genome shotgun (WGS) entry which is preliminary data.</text>
</comment>
<feature type="non-terminal residue" evidence="1">
    <location>
        <position position="1"/>
    </location>
</feature>
<accession>X0WF41</accession>
<protein>
    <submittedName>
        <fullName evidence="1">Uncharacterized protein</fullName>
    </submittedName>
</protein>
<evidence type="ECO:0000313" key="1">
    <source>
        <dbReference type="EMBL" id="GAG29285.1"/>
    </source>
</evidence>
<name>X0WF41_9ZZZZ</name>
<reference evidence="1" key="1">
    <citation type="journal article" date="2014" name="Front. Microbiol.">
        <title>High frequency of phylogenetically diverse reductive dehalogenase-homologous genes in deep subseafloor sedimentary metagenomes.</title>
        <authorList>
            <person name="Kawai M."/>
            <person name="Futagami T."/>
            <person name="Toyoda A."/>
            <person name="Takaki Y."/>
            <person name="Nishi S."/>
            <person name="Hori S."/>
            <person name="Arai W."/>
            <person name="Tsubouchi T."/>
            <person name="Morono Y."/>
            <person name="Uchiyama I."/>
            <person name="Ito T."/>
            <person name="Fujiyama A."/>
            <person name="Inagaki F."/>
            <person name="Takami H."/>
        </authorList>
    </citation>
    <scope>NUCLEOTIDE SEQUENCE</scope>
    <source>
        <strain evidence="1">Expedition CK06-06</strain>
    </source>
</reference>
<dbReference type="EMBL" id="BARS01043760">
    <property type="protein sequence ID" value="GAG29285.1"/>
    <property type="molecule type" value="Genomic_DNA"/>
</dbReference>
<proteinExistence type="predicted"/>
<sequence>GTSIRQAYESSLRSHPDDITITQTKVAQEMERFIKEYELEGSWDILGKYISS</sequence>
<dbReference type="AlphaFoldDB" id="X0WF41"/>
<gene>
    <name evidence="1" type="ORF">S01H1_66201</name>
</gene>
<organism evidence="1">
    <name type="scientific">marine sediment metagenome</name>
    <dbReference type="NCBI Taxonomy" id="412755"/>
    <lineage>
        <taxon>unclassified sequences</taxon>
        <taxon>metagenomes</taxon>
        <taxon>ecological metagenomes</taxon>
    </lineage>
</organism>